<protein>
    <submittedName>
        <fullName evidence="6">DUF1205 domain-containing protein</fullName>
    </submittedName>
</protein>
<evidence type="ECO:0000256" key="3">
    <source>
        <dbReference type="ARBA" id="ARBA00022679"/>
    </source>
</evidence>
<evidence type="ECO:0000256" key="2">
    <source>
        <dbReference type="ARBA" id="ARBA00022676"/>
    </source>
</evidence>
<dbReference type="InterPro" id="IPR048284">
    <property type="entry name" value="EryCIII-like_N"/>
</dbReference>
<dbReference type="SUPFAM" id="SSF53756">
    <property type="entry name" value="UDP-Glycosyltransferase/glycogen phosphorylase"/>
    <property type="match status" value="1"/>
</dbReference>
<dbReference type="InterPro" id="IPR010610">
    <property type="entry name" value="EryCIII-like_C"/>
</dbReference>
<dbReference type="Pfam" id="PF06722">
    <property type="entry name" value="EryCIII-like_C"/>
    <property type="match status" value="1"/>
</dbReference>
<keyword evidence="3" id="KW-0808">Transferase</keyword>
<name>A0ABS0XHL2_9ACTN</name>
<dbReference type="PANTHER" id="PTHR48050:SF13">
    <property type="entry name" value="STEROL 3-BETA-GLUCOSYLTRANSFERASE UGT80A2"/>
    <property type="match status" value="1"/>
</dbReference>
<dbReference type="Gene3D" id="3.40.50.2000">
    <property type="entry name" value="Glycogen Phosphorylase B"/>
    <property type="match status" value="2"/>
</dbReference>
<proteinExistence type="inferred from homology"/>
<keyword evidence="2" id="KW-0328">Glycosyltransferase</keyword>
<feature type="non-terminal residue" evidence="6">
    <location>
        <position position="1"/>
    </location>
</feature>
<dbReference type="EMBL" id="JAEKOZ010000042">
    <property type="protein sequence ID" value="MBJ3812694.1"/>
    <property type="molecule type" value="Genomic_DNA"/>
</dbReference>
<evidence type="ECO:0000313" key="6">
    <source>
        <dbReference type="EMBL" id="MBJ3812694.1"/>
    </source>
</evidence>
<feature type="domain" description="Erythromycin biosynthesis protein CIII-like C-terminal" evidence="4">
    <location>
        <begin position="96"/>
        <end position="240"/>
    </location>
</feature>
<accession>A0ABS0XHL2</accession>
<evidence type="ECO:0000259" key="4">
    <source>
        <dbReference type="Pfam" id="PF06722"/>
    </source>
</evidence>
<dbReference type="Proteomes" id="UP000634780">
    <property type="component" value="Unassembled WGS sequence"/>
</dbReference>
<comment type="caution">
    <text evidence="6">The sequence shown here is derived from an EMBL/GenBank/DDBJ whole genome shotgun (WGS) entry which is preliminary data.</text>
</comment>
<sequence length="261" mass="27726">GGAGDPLGAWLTVMAGRYGVAFDEELTTGQFTADLLPSPFRFDTAIDYVPVRYGTYNGVSVVPRWLWEAPVRPRVGFTLGLSAVERLAGYSVSVVEILKALAGLEVEVVAALPGAAGIREQLGAVGDRVRVEEFVPLAALAPTCAVMVHHGGFGTIGTTSLHAVPQLAIAEQLDAIWLARGVSSYGAGIDLQVAEATGERVAHEVQRLLTESSFTEGARRLQADLRAMPSAAEAVPHLLRLAERHRRPPQAAAHPHQATNK</sequence>
<dbReference type="RefSeq" id="WP_198897972.1">
    <property type="nucleotide sequence ID" value="NZ_JAEKOZ010000042.1"/>
</dbReference>
<organism evidence="6 7">
    <name type="scientific">Streptomyces flavofungini</name>
    <dbReference type="NCBI Taxonomy" id="68200"/>
    <lineage>
        <taxon>Bacteria</taxon>
        <taxon>Bacillati</taxon>
        <taxon>Actinomycetota</taxon>
        <taxon>Actinomycetes</taxon>
        <taxon>Kitasatosporales</taxon>
        <taxon>Streptomycetaceae</taxon>
        <taxon>Streptomyces</taxon>
    </lineage>
</organism>
<keyword evidence="7" id="KW-1185">Reference proteome</keyword>
<feature type="domain" description="Erythromycin biosynthesis protein CIII-like N-terminal" evidence="5">
    <location>
        <begin position="5"/>
        <end position="80"/>
    </location>
</feature>
<reference evidence="6 7" key="1">
    <citation type="submission" date="2020-12" db="EMBL/GenBank/DDBJ databases">
        <title>Streptomyces typhae sp. nov., a novel endophytic actinomycete isolated from the root of cattail pollen (Typha angustifolia L.).</title>
        <authorList>
            <person name="Peng C."/>
            <person name="Liu C."/>
        </authorList>
    </citation>
    <scope>NUCLEOTIDE SEQUENCE [LARGE SCALE GENOMIC DNA]</scope>
    <source>
        <strain evidence="6 7">JCM 4753</strain>
    </source>
</reference>
<evidence type="ECO:0000313" key="7">
    <source>
        <dbReference type="Proteomes" id="UP000634780"/>
    </source>
</evidence>
<evidence type="ECO:0000256" key="1">
    <source>
        <dbReference type="ARBA" id="ARBA00006962"/>
    </source>
</evidence>
<evidence type="ECO:0000259" key="5">
    <source>
        <dbReference type="Pfam" id="PF21036"/>
    </source>
</evidence>
<dbReference type="PANTHER" id="PTHR48050">
    <property type="entry name" value="STEROL 3-BETA-GLUCOSYLTRANSFERASE"/>
    <property type="match status" value="1"/>
</dbReference>
<dbReference type="InterPro" id="IPR050426">
    <property type="entry name" value="Glycosyltransferase_28"/>
</dbReference>
<gene>
    <name evidence="6" type="ORF">JGB26_37460</name>
</gene>
<comment type="similarity">
    <text evidence="1">Belongs to the glycosyltransferase 28 family.</text>
</comment>
<dbReference type="Pfam" id="PF21036">
    <property type="entry name" value="EryCIII-like_N"/>
    <property type="match status" value="1"/>
</dbReference>